<dbReference type="Pfam" id="PF22069">
    <property type="entry name" value="Androglobin_IV"/>
    <property type="match status" value="1"/>
</dbReference>
<feature type="domain" description="Globin" evidence="3">
    <location>
        <begin position="90"/>
        <end position="284"/>
    </location>
</feature>
<dbReference type="SMART" id="SM00015">
    <property type="entry name" value="IQ"/>
    <property type="match status" value="1"/>
</dbReference>
<protein>
    <submittedName>
        <fullName evidence="4">Androglobin</fullName>
    </submittedName>
</protein>
<dbReference type="InterPro" id="IPR000048">
    <property type="entry name" value="IQ_motif_EF-hand-BS"/>
</dbReference>
<evidence type="ECO:0000256" key="1">
    <source>
        <dbReference type="SAM" id="MobiDB-lite"/>
    </source>
</evidence>
<dbReference type="InterPro" id="IPR053033">
    <property type="entry name" value="Androglobin-like"/>
</dbReference>
<dbReference type="InterPro" id="IPR054093">
    <property type="entry name" value="Androglobin_II"/>
</dbReference>
<dbReference type="CDD" id="cd22307">
    <property type="entry name" value="Adgb_C_mid-like"/>
    <property type="match status" value="1"/>
</dbReference>
<dbReference type="Pfam" id="PF22068">
    <property type="entry name" value="Androglobin_II"/>
    <property type="match status" value="1"/>
</dbReference>
<evidence type="ECO:0000256" key="2">
    <source>
        <dbReference type="SAM" id="Phobius"/>
    </source>
</evidence>
<dbReference type="PANTHER" id="PTHR46298:SF1">
    <property type="entry name" value="ANDROGLOBIN"/>
    <property type="match status" value="1"/>
</dbReference>
<dbReference type="PROSITE" id="PS50096">
    <property type="entry name" value="IQ"/>
    <property type="match status" value="1"/>
</dbReference>
<evidence type="ECO:0000259" key="3">
    <source>
        <dbReference type="PROSITE" id="PS52042"/>
    </source>
</evidence>
<feature type="compositionally biased region" description="Basic and acidic residues" evidence="1">
    <location>
        <begin position="1"/>
        <end position="15"/>
    </location>
</feature>
<dbReference type="Pfam" id="PF00612">
    <property type="entry name" value="IQ"/>
    <property type="match status" value="1"/>
</dbReference>
<dbReference type="PANTHER" id="PTHR46298">
    <property type="entry name" value="ANDROGLOBIN"/>
    <property type="match status" value="1"/>
</dbReference>
<dbReference type="Gene3D" id="1.20.5.190">
    <property type="match status" value="1"/>
</dbReference>
<gene>
    <name evidence="4" type="primary">Adgb-002</name>
</gene>
<dbReference type="InterPro" id="IPR054094">
    <property type="entry name" value="Androglobin_IV"/>
</dbReference>
<accession>A0A6F9D5C0</accession>
<reference evidence="4" key="1">
    <citation type="submission" date="2020-04" db="EMBL/GenBank/DDBJ databases">
        <authorList>
            <person name="Neveu A P."/>
        </authorList>
    </citation>
    <scope>NUCLEOTIDE SEQUENCE</scope>
    <source>
        <tissue evidence="4">Whole embryo</tissue>
    </source>
</reference>
<feature type="region of interest" description="Disordered" evidence="1">
    <location>
        <begin position="1"/>
        <end position="26"/>
    </location>
</feature>
<keyword evidence="2" id="KW-0812">Transmembrane</keyword>
<feature type="transmembrane region" description="Helical" evidence="2">
    <location>
        <begin position="435"/>
        <end position="455"/>
    </location>
</feature>
<dbReference type="EMBL" id="LR782735">
    <property type="protein sequence ID" value="CAB3220044.1"/>
    <property type="molecule type" value="mRNA"/>
</dbReference>
<organism evidence="4">
    <name type="scientific">Phallusia mammillata</name>
    <dbReference type="NCBI Taxonomy" id="59560"/>
    <lineage>
        <taxon>Eukaryota</taxon>
        <taxon>Metazoa</taxon>
        <taxon>Chordata</taxon>
        <taxon>Tunicata</taxon>
        <taxon>Ascidiacea</taxon>
        <taxon>Phlebobranchia</taxon>
        <taxon>Ascidiidae</taxon>
        <taxon>Phallusia</taxon>
    </lineage>
</organism>
<dbReference type="InterPro" id="IPR009050">
    <property type="entry name" value="Globin-like_sf"/>
</dbReference>
<dbReference type="InterPro" id="IPR057249">
    <property type="entry name" value="Globin_CP_ADGB"/>
</dbReference>
<proteinExistence type="evidence at transcript level"/>
<sequence length="456" mass="52106">MFWPGLEEKKSDKDSTTGSSEDISLKQDSTLNSTTSGLLVAETYSWKNTSIGQPILQIQTTGSHAVCLLLPPGRHILRFVLNFPLGYNLKICSTTPFIFGDEETVLASLQQESLQFVAVADQILTKLGNCIECFGNTETWKKSSCELHDAHMPYTADKSHSKEQNYEIWMEALYAIMESLIGDSYEKHNLLFAIKCLNLWISQSSHDKTEGLGLDQHVKREVSAATCIQKHWRGMNARKIYHTHTNTLSEEHASVIKILTAFWSSLQSNRKANSCNILRNLLTKYPVLINYFSFQNDEWNKLSFTDYQGTFNEQAPRTWFILLREVFHVKDEILCLPKLYHAVPTCNLHVIDNDTGNTIPEVFQKVVPYRYKTNKKGYTLVAEARTLESVLMPGKWKLRMIGSTDSLPTSVENFNSLLHVKEIRDYYIPKDDCIIFRYLLVFIPFVANTVGVVFLC</sequence>
<dbReference type="SUPFAM" id="SSF46458">
    <property type="entry name" value="Globin-like"/>
    <property type="match status" value="1"/>
</dbReference>
<evidence type="ECO:0000313" key="4">
    <source>
        <dbReference type="EMBL" id="CAB3220044.1"/>
    </source>
</evidence>
<keyword evidence="2" id="KW-0472">Membrane</keyword>
<dbReference type="AlphaFoldDB" id="A0A6F9D5C0"/>
<dbReference type="PROSITE" id="PS52042">
    <property type="entry name" value="GLOBIN_CP_ADGB"/>
    <property type="match status" value="1"/>
</dbReference>
<name>A0A6F9D5C0_9ASCI</name>
<keyword evidence="2" id="KW-1133">Transmembrane helix</keyword>